<dbReference type="InterPro" id="IPR052345">
    <property type="entry name" value="Rad_response_metalloprotease"/>
</dbReference>
<dbReference type="AlphaFoldDB" id="A0A250IX10"/>
<reference evidence="2 3" key="1">
    <citation type="submission" date="2017-06" db="EMBL/GenBank/DDBJ databases">
        <title>Sequencing and comparative analysis of myxobacterial genomes.</title>
        <authorList>
            <person name="Rupp O."/>
            <person name="Goesmann A."/>
            <person name="Sogaard-Andersen L."/>
        </authorList>
    </citation>
    <scope>NUCLEOTIDE SEQUENCE [LARGE SCALE GENOMIC DNA]</scope>
    <source>
        <strain evidence="2 3">DSM 52655</strain>
    </source>
</reference>
<proteinExistence type="predicted"/>
<accession>A0A250IX10</accession>
<dbReference type="KEGG" id="cfus:CYFUS_001683"/>
<feature type="domain" description="IrrE N-terminal-like" evidence="1">
    <location>
        <begin position="50"/>
        <end position="165"/>
    </location>
</feature>
<dbReference type="PANTHER" id="PTHR43236:SF2">
    <property type="entry name" value="BLL0069 PROTEIN"/>
    <property type="match status" value="1"/>
</dbReference>
<dbReference type="PANTHER" id="PTHR43236">
    <property type="entry name" value="ANTITOXIN HIGA1"/>
    <property type="match status" value="1"/>
</dbReference>
<dbReference type="Gene3D" id="1.10.10.2910">
    <property type="match status" value="1"/>
</dbReference>
<dbReference type="RefSeq" id="WP_095984770.1">
    <property type="nucleotide sequence ID" value="NZ_CP022098.1"/>
</dbReference>
<organism evidence="2 3">
    <name type="scientific">Cystobacter fuscus</name>
    <dbReference type="NCBI Taxonomy" id="43"/>
    <lineage>
        <taxon>Bacteria</taxon>
        <taxon>Pseudomonadati</taxon>
        <taxon>Myxococcota</taxon>
        <taxon>Myxococcia</taxon>
        <taxon>Myxococcales</taxon>
        <taxon>Cystobacterineae</taxon>
        <taxon>Archangiaceae</taxon>
        <taxon>Cystobacter</taxon>
    </lineage>
</organism>
<evidence type="ECO:0000313" key="3">
    <source>
        <dbReference type="Proteomes" id="UP000217257"/>
    </source>
</evidence>
<dbReference type="Proteomes" id="UP000217257">
    <property type="component" value="Chromosome"/>
</dbReference>
<gene>
    <name evidence="2" type="ORF">CYFUS_001683</name>
</gene>
<dbReference type="InterPro" id="IPR010359">
    <property type="entry name" value="IrrE_HExxH"/>
</dbReference>
<dbReference type="Pfam" id="PF06114">
    <property type="entry name" value="Peptidase_M78"/>
    <property type="match status" value="1"/>
</dbReference>
<sequence length="171" mass="19492">MRSDLTAKTISLRKPQWRVMREKRASASQLLQAFGIHQPPVPIEDIVEWLGVHLNYVQNAGWSGAVKITPPNRADIWVANDESYVRRRFTLAHEIGHLMLHNAEEETYRDVSFAGSRKEVEANNYAASLLMPFRMLEAYVDEYGPRVSVLASAFEVSEAAMRIRLENMAGY</sequence>
<evidence type="ECO:0000313" key="2">
    <source>
        <dbReference type="EMBL" id="ATB36269.1"/>
    </source>
</evidence>
<dbReference type="EMBL" id="CP022098">
    <property type="protein sequence ID" value="ATB36269.1"/>
    <property type="molecule type" value="Genomic_DNA"/>
</dbReference>
<evidence type="ECO:0000259" key="1">
    <source>
        <dbReference type="Pfam" id="PF06114"/>
    </source>
</evidence>
<name>A0A250IX10_9BACT</name>
<protein>
    <recommendedName>
        <fullName evidence="1">IrrE N-terminal-like domain-containing protein</fullName>
    </recommendedName>
</protein>